<name>A0A1B9GIM6_9TREE</name>
<reference evidence="3" key="2">
    <citation type="submission" date="2013-12" db="EMBL/GenBank/DDBJ databases">
        <title>Evolution of pathogenesis and genome organization in the Tremellales.</title>
        <authorList>
            <person name="Cuomo C."/>
            <person name="Litvintseva A."/>
            <person name="Heitman J."/>
            <person name="Chen Y."/>
            <person name="Sun S."/>
            <person name="Springer D."/>
            <person name="Dromer F."/>
            <person name="Young S."/>
            <person name="Zeng Q."/>
            <person name="Chapman S."/>
            <person name="Gujja S."/>
            <person name="Saif S."/>
            <person name="Birren B."/>
        </authorList>
    </citation>
    <scope>NUCLEOTIDE SEQUENCE [LARGE SCALE GENOMIC DNA]</scope>
    <source>
        <strain evidence="3">BCC8398</strain>
    </source>
</reference>
<proteinExistence type="predicted"/>
<dbReference type="InterPro" id="IPR025277">
    <property type="entry name" value="Apiosidase-like_cat_dom"/>
</dbReference>
<organism evidence="2 3">
    <name type="scientific">Kwoniella heveanensis BCC8398</name>
    <dbReference type="NCBI Taxonomy" id="1296120"/>
    <lineage>
        <taxon>Eukaryota</taxon>
        <taxon>Fungi</taxon>
        <taxon>Dikarya</taxon>
        <taxon>Basidiomycota</taxon>
        <taxon>Agaricomycotina</taxon>
        <taxon>Tremellomycetes</taxon>
        <taxon>Tremellales</taxon>
        <taxon>Cryptococcaceae</taxon>
        <taxon>Kwoniella</taxon>
    </lineage>
</organism>
<feature type="domain" description="Apiosidase-like catalytic" evidence="1">
    <location>
        <begin position="23"/>
        <end position="77"/>
    </location>
</feature>
<evidence type="ECO:0000313" key="2">
    <source>
        <dbReference type="EMBL" id="OCF30879.1"/>
    </source>
</evidence>
<evidence type="ECO:0000259" key="1">
    <source>
        <dbReference type="Pfam" id="PF13204"/>
    </source>
</evidence>
<dbReference type="Gene3D" id="3.20.20.80">
    <property type="entry name" value="Glycosidases"/>
    <property type="match status" value="1"/>
</dbReference>
<gene>
    <name evidence="2" type="ORF">I316_07512</name>
</gene>
<dbReference type="AlphaFoldDB" id="A0A1B9GIM6"/>
<reference evidence="2 3" key="1">
    <citation type="submission" date="2013-07" db="EMBL/GenBank/DDBJ databases">
        <title>The Genome Sequence of Cryptococcus heveanensis BCC8398.</title>
        <authorList>
            <consortium name="The Broad Institute Genome Sequencing Platform"/>
            <person name="Cuomo C."/>
            <person name="Litvintseva A."/>
            <person name="Chen Y."/>
            <person name="Heitman J."/>
            <person name="Sun S."/>
            <person name="Springer D."/>
            <person name="Dromer F."/>
            <person name="Young S.K."/>
            <person name="Zeng Q."/>
            <person name="Gargeya S."/>
            <person name="Fitzgerald M."/>
            <person name="Abouelleil A."/>
            <person name="Alvarado L."/>
            <person name="Berlin A.M."/>
            <person name="Chapman S.B."/>
            <person name="Dewar J."/>
            <person name="Goldberg J."/>
            <person name="Griggs A."/>
            <person name="Gujja S."/>
            <person name="Hansen M."/>
            <person name="Howarth C."/>
            <person name="Imamovic A."/>
            <person name="Larimer J."/>
            <person name="McCowan C."/>
            <person name="Murphy C."/>
            <person name="Pearson M."/>
            <person name="Priest M."/>
            <person name="Roberts A."/>
            <person name="Saif S."/>
            <person name="Shea T."/>
            <person name="Sykes S."/>
            <person name="Wortman J."/>
            <person name="Nusbaum C."/>
            <person name="Birren B."/>
        </authorList>
    </citation>
    <scope>NUCLEOTIDE SEQUENCE [LARGE SCALE GENOMIC DNA]</scope>
    <source>
        <strain evidence="2 3">BCC8398</strain>
    </source>
</reference>
<keyword evidence="3" id="KW-1185">Reference proteome</keyword>
<accession>A0A1B9GIM6</accession>
<dbReference type="STRING" id="1296120.A0A1B9GIM6"/>
<evidence type="ECO:0000313" key="3">
    <source>
        <dbReference type="Proteomes" id="UP000092666"/>
    </source>
</evidence>
<dbReference type="EMBL" id="KV700140">
    <property type="protein sequence ID" value="OCF30879.1"/>
    <property type="molecule type" value="Genomic_DNA"/>
</dbReference>
<sequence>MSWQPRSIKDISTSLRMALAPSHDGRFVVRHGELKTPFVYLGDTIWETYHRLDMDKAKLLLQNRAAKGFNVEMAVILGGKD</sequence>
<dbReference type="Proteomes" id="UP000092666">
    <property type="component" value="Unassembled WGS sequence"/>
</dbReference>
<dbReference type="OrthoDB" id="2581507at2759"/>
<dbReference type="Pfam" id="PF13204">
    <property type="entry name" value="Apiosidase"/>
    <property type="match status" value="1"/>
</dbReference>
<protein>
    <recommendedName>
        <fullName evidence="1">Apiosidase-like catalytic domain-containing protein</fullName>
    </recommendedName>
</protein>